<dbReference type="RefSeq" id="XP_064661957.1">
    <property type="nucleotide sequence ID" value="XM_064799202.1"/>
</dbReference>
<evidence type="ECO:0000256" key="2">
    <source>
        <dbReference type="SAM" id="Phobius"/>
    </source>
</evidence>
<sequence length="81" mass="8357">MDLYRTSTTAASTPTPPKSCPPPTAAPATASPSVMGIMSAIVATYADTSTPVPIYICAALYIVMAIVAACFPFEPMGRRSS</sequence>
<comment type="caution">
    <text evidence="3">The sequence shown here is derived from an EMBL/GenBank/DDBJ whole genome shotgun (WGS) entry which is preliminary data.</text>
</comment>
<feature type="region of interest" description="Disordered" evidence="1">
    <location>
        <begin position="1"/>
        <end position="30"/>
    </location>
</feature>
<proteinExistence type="predicted"/>
<evidence type="ECO:0000313" key="4">
    <source>
        <dbReference type="Proteomes" id="UP001337655"/>
    </source>
</evidence>
<keyword evidence="2" id="KW-0812">Transmembrane</keyword>
<evidence type="ECO:0000313" key="3">
    <source>
        <dbReference type="EMBL" id="KAK5173262.1"/>
    </source>
</evidence>
<dbReference type="AlphaFoldDB" id="A0AAV9PJY6"/>
<feature type="compositionally biased region" description="Low complexity" evidence="1">
    <location>
        <begin position="1"/>
        <end position="13"/>
    </location>
</feature>
<dbReference type="EMBL" id="JAVRRT010000003">
    <property type="protein sequence ID" value="KAK5173262.1"/>
    <property type="molecule type" value="Genomic_DNA"/>
</dbReference>
<name>A0AAV9PJY6_9PEZI</name>
<keyword evidence="4" id="KW-1185">Reference proteome</keyword>
<feature type="transmembrane region" description="Helical" evidence="2">
    <location>
        <begin position="52"/>
        <end position="73"/>
    </location>
</feature>
<gene>
    <name evidence="3" type="primary">FGR2_1</name>
    <name evidence="3" type="ORF">LTR77_001943</name>
</gene>
<dbReference type="Proteomes" id="UP001337655">
    <property type="component" value="Unassembled WGS sequence"/>
</dbReference>
<protein>
    <submittedName>
        <fullName evidence="3">Major Facilitator superfamily</fullName>
    </submittedName>
</protein>
<dbReference type="GeneID" id="89923290"/>
<organism evidence="3 4">
    <name type="scientific">Saxophila tyrrhenica</name>
    <dbReference type="NCBI Taxonomy" id="1690608"/>
    <lineage>
        <taxon>Eukaryota</taxon>
        <taxon>Fungi</taxon>
        <taxon>Dikarya</taxon>
        <taxon>Ascomycota</taxon>
        <taxon>Pezizomycotina</taxon>
        <taxon>Dothideomycetes</taxon>
        <taxon>Dothideomycetidae</taxon>
        <taxon>Mycosphaerellales</taxon>
        <taxon>Extremaceae</taxon>
        <taxon>Saxophila</taxon>
    </lineage>
</organism>
<evidence type="ECO:0000256" key="1">
    <source>
        <dbReference type="SAM" id="MobiDB-lite"/>
    </source>
</evidence>
<keyword evidence="2" id="KW-0472">Membrane</keyword>
<feature type="compositionally biased region" description="Pro residues" evidence="1">
    <location>
        <begin position="14"/>
        <end position="25"/>
    </location>
</feature>
<accession>A0AAV9PJY6</accession>
<reference evidence="3 4" key="1">
    <citation type="submission" date="2023-08" db="EMBL/GenBank/DDBJ databases">
        <title>Black Yeasts Isolated from many extreme environments.</title>
        <authorList>
            <person name="Coleine C."/>
            <person name="Stajich J.E."/>
            <person name="Selbmann L."/>
        </authorList>
    </citation>
    <scope>NUCLEOTIDE SEQUENCE [LARGE SCALE GENOMIC DNA]</scope>
    <source>
        <strain evidence="3 4">CCFEE 5935</strain>
    </source>
</reference>
<keyword evidence="2" id="KW-1133">Transmembrane helix</keyword>